<keyword evidence="1" id="KW-0812">Transmembrane</keyword>
<accession>Q2W9D8</accession>
<keyword evidence="1" id="KW-0472">Membrane</keyword>
<reference evidence="2 3" key="1">
    <citation type="journal article" date="2005" name="DNA Res.">
        <title>Complete genome sequence of the facultative anaerobic magnetotactic bacterium Magnetospirillum sp. strain AMB-1.</title>
        <authorList>
            <person name="Matsunaga T."/>
            <person name="Okamura Y."/>
            <person name="Fukuda Y."/>
            <person name="Wahyudi A.T."/>
            <person name="Murase Y."/>
            <person name="Takeyama H."/>
        </authorList>
    </citation>
    <scope>NUCLEOTIDE SEQUENCE [LARGE SCALE GENOMIC DNA]</scope>
    <source>
        <strain evidence="3">ATCC 700264 / AMB-1</strain>
    </source>
</reference>
<dbReference type="GO" id="GO:0016788">
    <property type="term" value="F:hydrolase activity, acting on ester bonds"/>
    <property type="evidence" value="ECO:0007669"/>
    <property type="project" value="UniProtKB-ARBA"/>
</dbReference>
<evidence type="ECO:0000313" key="2">
    <source>
        <dbReference type="EMBL" id="BAE49537.1"/>
    </source>
</evidence>
<keyword evidence="3" id="KW-1185">Reference proteome</keyword>
<dbReference type="Proteomes" id="UP000007058">
    <property type="component" value="Chromosome"/>
</dbReference>
<protein>
    <submittedName>
        <fullName evidence="2">Uncharacterized protein</fullName>
    </submittedName>
</protein>
<keyword evidence="1" id="KW-1133">Transmembrane helix</keyword>
<dbReference type="AlphaFoldDB" id="Q2W9D8"/>
<dbReference type="InterPro" id="IPR036514">
    <property type="entry name" value="SGNH_hydro_sf"/>
</dbReference>
<evidence type="ECO:0000313" key="3">
    <source>
        <dbReference type="Proteomes" id="UP000007058"/>
    </source>
</evidence>
<dbReference type="STRING" id="342108.amb0733"/>
<feature type="transmembrane region" description="Helical" evidence="1">
    <location>
        <begin position="73"/>
        <end position="89"/>
    </location>
</feature>
<evidence type="ECO:0000256" key="1">
    <source>
        <dbReference type="SAM" id="Phobius"/>
    </source>
</evidence>
<feature type="transmembrane region" description="Helical" evidence="1">
    <location>
        <begin position="40"/>
        <end position="61"/>
    </location>
</feature>
<sequence>MSRRNAEALRARESLMLGRGANRMRACFGLRPPYDFARAMPFLIACLGLMVILVLGGFQAFGAGLSPTANRAIFLYYVAMLLLASMVSARWRVASWLLLALAMTELLLALATHVGHAMGLPIPSLLPNREAFFGDGPRFKYHPLLMAVPKEGFVSTRGVDIRHNRHNLRGGEITLGAGQRLVNAYGGSTTYDVAVPQGATWPERLGGELGDDWVVANFGVPGYSSAEHVVQTAFYADRLGTMPVCSLYYMGWNDLRNAHLPDLDAGYADFHLLSQPGNLQIRGGGGASPLYRVLSAALSASFDTIPYPPDYHRLGPADGPDVRLEDIFRKNIQAIHALNAARGVRSVFIGQMLNPFRHDAGLGPEWLPRVRDQDVWPLQQRLNLIMKLEAERLGAASVVLEPEAFEASDFVDKGHFSVEGSRKFARLIAPEVRRLCRR</sequence>
<dbReference type="SUPFAM" id="SSF52266">
    <property type="entry name" value="SGNH hydrolase"/>
    <property type="match status" value="1"/>
</dbReference>
<proteinExistence type="predicted"/>
<dbReference type="Gene3D" id="3.40.50.1110">
    <property type="entry name" value="SGNH hydrolase"/>
    <property type="match status" value="1"/>
</dbReference>
<dbReference type="HOGENOM" id="CLU_625292_0_0_5"/>
<organism evidence="2 3">
    <name type="scientific">Paramagnetospirillum magneticum (strain ATCC 700264 / AMB-1)</name>
    <name type="common">Magnetospirillum magneticum</name>
    <dbReference type="NCBI Taxonomy" id="342108"/>
    <lineage>
        <taxon>Bacteria</taxon>
        <taxon>Pseudomonadati</taxon>
        <taxon>Pseudomonadota</taxon>
        <taxon>Alphaproteobacteria</taxon>
        <taxon>Rhodospirillales</taxon>
        <taxon>Magnetospirillaceae</taxon>
        <taxon>Paramagnetospirillum</taxon>
    </lineage>
</organism>
<feature type="transmembrane region" description="Helical" evidence="1">
    <location>
        <begin position="96"/>
        <end position="119"/>
    </location>
</feature>
<gene>
    <name evidence="2" type="ordered locus">amb0733</name>
</gene>
<name>Q2W9D8_PARM1</name>
<dbReference type="EMBL" id="AP007255">
    <property type="protein sequence ID" value="BAE49537.1"/>
    <property type="molecule type" value="Genomic_DNA"/>
</dbReference>
<dbReference type="KEGG" id="mag:amb0733"/>